<accession>D1G287</accession>
<reference evidence="1" key="2">
    <citation type="journal article" date="2009" name="J. Med. Virol.">
        <title>Molecular epidemiology of HCV genotypes among injection drug users in Taiwan: Full-length sequences of two new subtype 6w strains and a recombinant form_2b6w.</title>
        <authorList>
            <person name="Lee Y.M."/>
            <person name="Lin H.J."/>
            <person name="Chen Y.J."/>
            <person name="Lee C.M."/>
            <person name="Wang S.F."/>
            <person name="Chang K.Y."/>
            <person name="Chen T.L."/>
            <person name="Liu H.F."/>
            <person name="Chen Y.M."/>
        </authorList>
    </citation>
    <scope>NUCLEOTIDE SEQUENCE</scope>
    <source>
        <strain evidence="1">D150</strain>
    </source>
</reference>
<evidence type="ECO:0000313" key="1">
    <source>
        <dbReference type="EMBL" id="ACT37110.1"/>
    </source>
</evidence>
<proteinExistence type="predicted"/>
<protein>
    <submittedName>
        <fullName evidence="1">Polyprotein</fullName>
    </submittedName>
</protein>
<dbReference type="EMBL" id="FJ515086">
    <property type="protein sequence ID" value="ACT37110.1"/>
    <property type="molecule type" value="Genomic_RNA"/>
</dbReference>
<reference evidence="1" key="1">
    <citation type="submission" date="2008-12" db="EMBL/GenBank/DDBJ databases">
        <authorList>
            <person name="Chen Y.-M."/>
            <person name="Chen T.-L."/>
            <person name="Lee C.-M."/>
            <person name="Lee Y.-M."/>
            <person name="Chen C.-Y."/>
            <person name="Lin H.-J."/>
        </authorList>
    </citation>
    <scope>NUCLEOTIDE SEQUENCE</scope>
    <source>
        <strain evidence="1">D150</strain>
    </source>
</reference>
<feature type="non-terminal residue" evidence="1">
    <location>
        <position position="1"/>
    </location>
</feature>
<feature type="non-terminal residue" evidence="1">
    <location>
        <position position="94"/>
    </location>
</feature>
<organism evidence="1">
    <name type="scientific">Hepacivirus hominis</name>
    <dbReference type="NCBI Taxonomy" id="3052230"/>
    <lineage>
        <taxon>Viruses</taxon>
        <taxon>Riboviria</taxon>
        <taxon>Orthornavirae</taxon>
        <taxon>Kitrinoviricota</taxon>
        <taxon>Flasuviricetes</taxon>
        <taxon>Amarillovirales</taxon>
        <taxon>Flaviviridae</taxon>
        <taxon>Hepacivirus</taxon>
    </lineage>
</organism>
<sequence length="94" mass="9750">TQNFPCPGSSHIRIGIYAPRPMDRPWGGRAKLIICKRLPPHGRLFPNPKGRQGGGGPWPGTLCPSILNRGAGGGGGGWLLSPLASLGSRGTTGQ</sequence>
<name>D1G287_9HEPC</name>